<name>A0A4Z2BRI5_9TELE</name>
<evidence type="ECO:0000256" key="2">
    <source>
        <dbReference type="SAM" id="MobiDB-lite"/>
    </source>
</evidence>
<dbReference type="AlphaFoldDB" id="A0A4Z2BRI5"/>
<proteinExistence type="predicted"/>
<reference evidence="3 4" key="1">
    <citation type="submission" date="2019-04" db="EMBL/GenBank/DDBJ databases">
        <title>The sequence and de novo assembly of Takifugu bimaculatus genome using PacBio and Hi-C technologies.</title>
        <authorList>
            <person name="Xu P."/>
            <person name="Liu B."/>
            <person name="Zhou Z."/>
        </authorList>
    </citation>
    <scope>NUCLEOTIDE SEQUENCE [LARGE SCALE GENOMIC DNA]</scope>
    <source>
        <strain evidence="3">TB-2018</strain>
        <tissue evidence="3">Muscle</tissue>
    </source>
</reference>
<evidence type="ECO:0000313" key="3">
    <source>
        <dbReference type="EMBL" id="TNM94318.1"/>
    </source>
</evidence>
<feature type="coiled-coil region" evidence="1">
    <location>
        <begin position="25"/>
        <end position="66"/>
    </location>
</feature>
<evidence type="ECO:0000256" key="1">
    <source>
        <dbReference type="SAM" id="Coils"/>
    </source>
</evidence>
<organism evidence="3 4">
    <name type="scientific">Takifugu bimaculatus</name>
    <dbReference type="NCBI Taxonomy" id="433685"/>
    <lineage>
        <taxon>Eukaryota</taxon>
        <taxon>Metazoa</taxon>
        <taxon>Chordata</taxon>
        <taxon>Craniata</taxon>
        <taxon>Vertebrata</taxon>
        <taxon>Euteleostomi</taxon>
        <taxon>Actinopterygii</taxon>
        <taxon>Neopterygii</taxon>
        <taxon>Teleostei</taxon>
        <taxon>Neoteleostei</taxon>
        <taxon>Acanthomorphata</taxon>
        <taxon>Eupercaria</taxon>
        <taxon>Tetraodontiformes</taxon>
        <taxon>Tetradontoidea</taxon>
        <taxon>Tetraodontidae</taxon>
        <taxon>Takifugu</taxon>
    </lineage>
</organism>
<dbReference type="EMBL" id="SWLE01000012">
    <property type="protein sequence ID" value="TNM94318.1"/>
    <property type="molecule type" value="Genomic_DNA"/>
</dbReference>
<sequence length="254" mass="28069">MLQQQLKLREKAEDGTVERLSHSEASEMQQELNTALSQLRELQDNLAELQKAHQVTQNQLRDKETINALIMSELEAARRQLLVSDREKSELATLCDQRLEELEHLKGVPPSPSASDCTLVDSTVANSQHRHDPELSEAASERITRYLMSLNQAKSTVNDGPQLNSQTSGPPDGQPAEHSGCHNPHLSWGPDMDKDPPRRRMSLAPSLCDAESVLSGSTFNTMDHAAFKDGLSALDSSIANLLKTIELDRGRSCI</sequence>
<feature type="compositionally biased region" description="Polar residues" evidence="2">
    <location>
        <begin position="155"/>
        <end position="169"/>
    </location>
</feature>
<feature type="region of interest" description="Disordered" evidence="2">
    <location>
        <begin position="155"/>
        <end position="202"/>
    </location>
</feature>
<protein>
    <submittedName>
        <fullName evidence="3">Uncharacterized protein</fullName>
    </submittedName>
</protein>
<dbReference type="Proteomes" id="UP000516260">
    <property type="component" value="Chromosome 2"/>
</dbReference>
<comment type="caution">
    <text evidence="3">The sequence shown here is derived from an EMBL/GenBank/DDBJ whole genome shotgun (WGS) entry which is preliminary data.</text>
</comment>
<keyword evidence="4" id="KW-1185">Reference proteome</keyword>
<accession>A0A4Z2BRI5</accession>
<gene>
    <name evidence="3" type="ORF">fugu_002494</name>
</gene>
<keyword evidence="1" id="KW-0175">Coiled coil</keyword>
<evidence type="ECO:0000313" key="4">
    <source>
        <dbReference type="Proteomes" id="UP000516260"/>
    </source>
</evidence>